<keyword evidence="2" id="KW-1185">Reference proteome</keyword>
<protein>
    <submittedName>
        <fullName evidence="1">Uncharacterized protein</fullName>
    </submittedName>
</protein>
<evidence type="ECO:0000313" key="2">
    <source>
        <dbReference type="Proteomes" id="UP000254794"/>
    </source>
</evidence>
<proteinExistence type="predicted"/>
<dbReference type="Proteomes" id="UP000254794">
    <property type="component" value="Unassembled WGS sequence"/>
</dbReference>
<dbReference type="RefSeq" id="WP_115330906.1">
    <property type="nucleotide sequence ID" value="NZ_CAAAHP010000001.1"/>
</dbReference>
<sequence length="167" mass="19298">MIATLFLAWTLAFQKESSVLYEYTMRMLKRAKYTLNETRKRLPLLENSKNNFSICSQEHIKLMNAAAILIAEAKTISYFHQDIELCTSHGISDTKIFRSKTHFTLPDGLEIGEPIEFKLSNNSQVPLVPVRKENNYDILINPKRFSDIIVDNEVWLAIIYDGQVIDE</sequence>
<accession>A0A378JM36</accession>
<reference evidence="1 2" key="1">
    <citation type="submission" date="2018-06" db="EMBL/GenBank/DDBJ databases">
        <authorList>
            <consortium name="Pathogen Informatics"/>
            <person name="Doyle S."/>
        </authorList>
    </citation>
    <scope>NUCLEOTIDE SEQUENCE [LARGE SCALE GENOMIC DNA]</scope>
    <source>
        <strain evidence="1 2">NCTC13316</strain>
    </source>
</reference>
<dbReference type="AlphaFoldDB" id="A0A378JM36"/>
<name>A0A378JM36_9GAMM</name>
<dbReference type="EMBL" id="UGOD01000001">
    <property type="protein sequence ID" value="STX51259.1"/>
    <property type="molecule type" value="Genomic_DNA"/>
</dbReference>
<evidence type="ECO:0000313" key="1">
    <source>
        <dbReference type="EMBL" id="STX51259.1"/>
    </source>
</evidence>
<organism evidence="1 2">
    <name type="scientific">Legionella busanensis</name>
    <dbReference type="NCBI Taxonomy" id="190655"/>
    <lineage>
        <taxon>Bacteria</taxon>
        <taxon>Pseudomonadati</taxon>
        <taxon>Pseudomonadota</taxon>
        <taxon>Gammaproteobacteria</taxon>
        <taxon>Legionellales</taxon>
        <taxon>Legionellaceae</taxon>
        <taxon>Legionella</taxon>
    </lineage>
</organism>
<gene>
    <name evidence="1" type="ORF">NCTC13316_01353</name>
</gene>